<evidence type="ECO:0000313" key="3">
    <source>
        <dbReference type="EMBL" id="MCU6744094.1"/>
    </source>
</evidence>
<keyword evidence="2" id="KW-0472">Membrane</keyword>
<keyword evidence="2" id="KW-0812">Transmembrane</keyword>
<feature type="region of interest" description="Disordered" evidence="1">
    <location>
        <begin position="1"/>
        <end position="26"/>
    </location>
</feature>
<feature type="transmembrane region" description="Helical" evidence="2">
    <location>
        <begin position="75"/>
        <end position="98"/>
    </location>
</feature>
<accession>A0ABT2T1G1</accession>
<evidence type="ECO:0000313" key="4">
    <source>
        <dbReference type="Proteomes" id="UP001652432"/>
    </source>
</evidence>
<name>A0ABT2T1G1_9FIRM</name>
<dbReference type="EMBL" id="JAOQKJ010000004">
    <property type="protein sequence ID" value="MCU6744094.1"/>
    <property type="molecule type" value="Genomic_DNA"/>
</dbReference>
<protein>
    <submittedName>
        <fullName evidence="3">Cell division protein FtsL</fullName>
    </submittedName>
</protein>
<proteinExistence type="predicted"/>
<keyword evidence="3" id="KW-0131">Cell cycle</keyword>
<evidence type="ECO:0000256" key="1">
    <source>
        <dbReference type="SAM" id="MobiDB-lite"/>
    </source>
</evidence>
<keyword evidence="4" id="KW-1185">Reference proteome</keyword>
<gene>
    <name evidence="3" type="ORF">OCV77_06225</name>
</gene>
<organism evidence="3 4">
    <name type="scientific">Suilimivivens aceti</name>
    <dbReference type="NCBI Taxonomy" id="2981774"/>
    <lineage>
        <taxon>Bacteria</taxon>
        <taxon>Bacillati</taxon>
        <taxon>Bacillota</taxon>
        <taxon>Clostridia</taxon>
        <taxon>Lachnospirales</taxon>
        <taxon>Lachnospiraceae</taxon>
        <taxon>Suilimivivens</taxon>
    </lineage>
</organism>
<sequence length="176" mass="19711">MGKRLLTEPTGGKMATGGRRNPNTGRVYRGTAESSMYVYGNTARQLQTVPAERNRPVRKNHATRRNRERALHMNVGYLLFLGMALMAVGFVLISYLSLKSDITNSVKNIARMESQLNSLKLDNDERLSRISSSTNLEEVKQKAIQELGMQYAGEGQIIAFNSEDNDYVIQKGEIPD</sequence>
<keyword evidence="3" id="KW-0132">Cell division</keyword>
<reference evidence="3 4" key="1">
    <citation type="journal article" date="2021" name="ISME Commun">
        <title>Automated analysis of genomic sequences facilitates high-throughput and comprehensive description of bacteria.</title>
        <authorList>
            <person name="Hitch T.C.A."/>
        </authorList>
    </citation>
    <scope>NUCLEOTIDE SEQUENCE [LARGE SCALE GENOMIC DNA]</scope>
    <source>
        <strain evidence="3 4">Sanger_18</strain>
    </source>
</reference>
<comment type="caution">
    <text evidence="3">The sequence shown here is derived from an EMBL/GenBank/DDBJ whole genome shotgun (WGS) entry which is preliminary data.</text>
</comment>
<evidence type="ECO:0000256" key="2">
    <source>
        <dbReference type="SAM" id="Phobius"/>
    </source>
</evidence>
<keyword evidence="2" id="KW-1133">Transmembrane helix</keyword>
<dbReference type="Proteomes" id="UP001652432">
    <property type="component" value="Unassembled WGS sequence"/>
</dbReference>
<dbReference type="RefSeq" id="WP_262574081.1">
    <property type="nucleotide sequence ID" value="NZ_JAOQKJ010000004.1"/>
</dbReference>
<dbReference type="GO" id="GO:0051301">
    <property type="term" value="P:cell division"/>
    <property type="evidence" value="ECO:0007669"/>
    <property type="project" value="UniProtKB-KW"/>
</dbReference>